<keyword evidence="1 5" id="KW-0378">Hydrolase</keyword>
<dbReference type="EMBL" id="JBDPZD010000010">
    <property type="protein sequence ID" value="MEO3693711.1"/>
    <property type="molecule type" value="Genomic_DNA"/>
</dbReference>
<dbReference type="Gene3D" id="3.40.50.1820">
    <property type="entry name" value="alpha/beta hydrolase"/>
    <property type="match status" value="1"/>
</dbReference>
<dbReference type="GO" id="GO:0016787">
    <property type="term" value="F:hydrolase activity"/>
    <property type="evidence" value="ECO:0007669"/>
    <property type="project" value="UniProtKB-KW"/>
</dbReference>
<dbReference type="InterPro" id="IPR001375">
    <property type="entry name" value="Peptidase_S9_cat"/>
</dbReference>
<feature type="chain" id="PRO_5046513665" evidence="2">
    <location>
        <begin position="24"/>
        <end position="668"/>
    </location>
</feature>
<feature type="domain" description="Peptidase S9 prolyl oligopeptidase catalytic" evidence="3">
    <location>
        <begin position="461"/>
        <end position="666"/>
    </location>
</feature>
<dbReference type="SUPFAM" id="SSF53474">
    <property type="entry name" value="alpha/beta-Hydrolases"/>
    <property type="match status" value="1"/>
</dbReference>
<evidence type="ECO:0000256" key="1">
    <source>
        <dbReference type="ARBA" id="ARBA00022801"/>
    </source>
</evidence>
<evidence type="ECO:0000313" key="5">
    <source>
        <dbReference type="EMBL" id="MEO3693711.1"/>
    </source>
</evidence>
<dbReference type="InterPro" id="IPR011042">
    <property type="entry name" value="6-blade_b-propeller_TolB-like"/>
</dbReference>
<evidence type="ECO:0000256" key="2">
    <source>
        <dbReference type="SAM" id="SignalP"/>
    </source>
</evidence>
<dbReference type="InterPro" id="IPR029058">
    <property type="entry name" value="AB_hydrolase_fold"/>
</dbReference>
<dbReference type="EC" id="3.4.-.-" evidence="5"/>
<keyword evidence="6" id="KW-1185">Reference proteome</keyword>
<sequence>MRTRLHRLLSPVLLGTVTALALAQAGDPNATVAPNANLVVQGIPAIPQSLAEEVVKYNDFRGHNFVDWHPKRREMLVSHRRKGGNTAQIYRLTEPMGPLQQLTYTPDPVSSAEYEPRDGRYIVFARATGGNEVGQLYRLALDTPNAEPALLTNPDERNSFNLWLRQSGQMVFSAVPVDRTSASGTRAKITTSLYVMDPEKPQDKRKLGELEGGGWSVSAASNDEKQLVLRRYLSANESQVWLMDVANGQTRQLLPAPDAKEPAASYHAGRFSPDGRKLWIATDRFGEFTELSRLDIASGKLERLSSHIPWDVSALTLTEDGKTVAAQFNVDGCDELRLFDGESGRELPAPKLPPGNVGSTVYDRVRNEIAFTTNGARGPSQIFSLSPEGKVEQWTQAATEGVDTRQFSEQSIVRWKSFDGTSISGLLSQPSATRFPGRRPVIIAIHGGPEGQATVGFIGRNNYFVNELGIALIQPNVRGSTGYGKSFLAADNGFKREDSVKDIGALLDWIATQPHLDPKRVLVMGGSYGGYMTLAVATHYADRIAGAIDIVGISHFVTFLQNTESYRRDLRRVEYGDERDPAMREFLDRISPLTNAAKIKKPLFVVQGKNDPRVPYTEAEQIVAKVRESGTPVWYLRAENEGHGFARKENQDYQFLSTILFLQQTLLK</sequence>
<dbReference type="RefSeq" id="WP_347706527.1">
    <property type="nucleotide sequence ID" value="NZ_JBDPZD010000010.1"/>
</dbReference>
<dbReference type="SUPFAM" id="SSF82171">
    <property type="entry name" value="DPP6 N-terminal domain-like"/>
    <property type="match status" value="1"/>
</dbReference>
<organism evidence="5 6">
    <name type="scientific">Roseateles paludis</name>
    <dbReference type="NCBI Taxonomy" id="3145238"/>
    <lineage>
        <taxon>Bacteria</taxon>
        <taxon>Pseudomonadati</taxon>
        <taxon>Pseudomonadota</taxon>
        <taxon>Betaproteobacteria</taxon>
        <taxon>Burkholderiales</taxon>
        <taxon>Sphaerotilaceae</taxon>
        <taxon>Roseateles</taxon>
    </lineage>
</organism>
<feature type="signal peptide" evidence="2">
    <location>
        <begin position="1"/>
        <end position="23"/>
    </location>
</feature>
<dbReference type="PANTHER" id="PTHR42776:SF27">
    <property type="entry name" value="DIPEPTIDYL PEPTIDASE FAMILY MEMBER 6"/>
    <property type="match status" value="1"/>
</dbReference>
<dbReference type="Gene3D" id="2.120.10.30">
    <property type="entry name" value="TolB, C-terminal domain"/>
    <property type="match status" value="1"/>
</dbReference>
<dbReference type="PANTHER" id="PTHR42776">
    <property type="entry name" value="SERINE PEPTIDASE S9 FAMILY MEMBER"/>
    <property type="match status" value="1"/>
</dbReference>
<dbReference type="InterPro" id="IPR023302">
    <property type="entry name" value="Pept_S9A_N"/>
</dbReference>
<feature type="domain" description="Peptidase S9A N-terminal" evidence="4">
    <location>
        <begin position="116"/>
        <end position="388"/>
    </location>
</feature>
<proteinExistence type="predicted"/>
<protein>
    <submittedName>
        <fullName evidence="5">S9 family peptidase</fullName>
        <ecNumber evidence="5">3.4.-.-</ecNumber>
    </submittedName>
</protein>
<evidence type="ECO:0000313" key="6">
    <source>
        <dbReference type="Proteomes" id="UP001495147"/>
    </source>
</evidence>
<accession>A0ABV0G7M1</accession>
<keyword evidence="2" id="KW-0732">Signal</keyword>
<dbReference type="Pfam" id="PF02897">
    <property type="entry name" value="Peptidase_S9_N"/>
    <property type="match status" value="1"/>
</dbReference>
<dbReference type="Pfam" id="PF00326">
    <property type="entry name" value="Peptidase_S9"/>
    <property type="match status" value="1"/>
</dbReference>
<evidence type="ECO:0000259" key="3">
    <source>
        <dbReference type="Pfam" id="PF00326"/>
    </source>
</evidence>
<gene>
    <name evidence="5" type="ORF">ABDJ85_19730</name>
</gene>
<evidence type="ECO:0000259" key="4">
    <source>
        <dbReference type="Pfam" id="PF02897"/>
    </source>
</evidence>
<dbReference type="Proteomes" id="UP001495147">
    <property type="component" value="Unassembled WGS sequence"/>
</dbReference>
<comment type="caution">
    <text evidence="5">The sequence shown here is derived from an EMBL/GenBank/DDBJ whole genome shotgun (WGS) entry which is preliminary data.</text>
</comment>
<reference evidence="5 6" key="1">
    <citation type="submission" date="2024-05" db="EMBL/GenBank/DDBJ databases">
        <title>Roseateles sp. DJS-2-20 16S ribosomal RNA gene Genome sequencing and assembly.</title>
        <authorList>
            <person name="Woo H."/>
        </authorList>
    </citation>
    <scope>NUCLEOTIDE SEQUENCE [LARGE SCALE GENOMIC DNA]</scope>
    <source>
        <strain evidence="5 6">DJS-2-20</strain>
    </source>
</reference>
<name>A0ABV0G7M1_9BURK</name>